<gene>
    <name evidence="3" type="ORF">ACHHYP_05062</name>
</gene>
<dbReference type="PANTHER" id="PTHR46753:SF3">
    <property type="entry name" value="PDZ DOMAIN-CONTAINING PROTEIN"/>
    <property type="match status" value="1"/>
</dbReference>
<organism evidence="3 4">
    <name type="scientific">Achlya hypogyna</name>
    <name type="common">Oomycete</name>
    <name type="synonym">Protoachlya hypogyna</name>
    <dbReference type="NCBI Taxonomy" id="1202772"/>
    <lineage>
        <taxon>Eukaryota</taxon>
        <taxon>Sar</taxon>
        <taxon>Stramenopiles</taxon>
        <taxon>Oomycota</taxon>
        <taxon>Saprolegniomycetes</taxon>
        <taxon>Saprolegniales</taxon>
        <taxon>Achlyaceae</taxon>
        <taxon>Achlya</taxon>
    </lineage>
</organism>
<evidence type="ECO:0000256" key="1">
    <source>
        <dbReference type="SAM" id="Coils"/>
    </source>
</evidence>
<dbReference type="PANTHER" id="PTHR46753">
    <property type="entry name" value="FYVE AND COILED-COIL DOMAIN-CONTAINING PROTEIN 1"/>
    <property type="match status" value="1"/>
</dbReference>
<keyword evidence="1" id="KW-0175">Coiled coil</keyword>
<evidence type="ECO:0000256" key="2">
    <source>
        <dbReference type="SAM" id="MobiDB-lite"/>
    </source>
</evidence>
<feature type="coiled-coil region" evidence="1">
    <location>
        <begin position="404"/>
        <end position="448"/>
    </location>
</feature>
<dbReference type="OrthoDB" id="77897at2759"/>
<accession>A0A1V9YZN7</accession>
<comment type="caution">
    <text evidence="3">The sequence shown here is derived from an EMBL/GenBank/DDBJ whole genome shotgun (WGS) entry which is preliminary data.</text>
</comment>
<dbReference type="Proteomes" id="UP000243579">
    <property type="component" value="Unassembled WGS sequence"/>
</dbReference>
<sequence>MSSTQGRPLVRPSSAHPRRALERKLSNSGIPIPGPPTNAIGGDGGKVGVEKASSMTRLKIPTPVITPAPTRLQRAQSMVFATVSPRGSIPERRATVTAARPKSATGSIEMSKTLVRKPKATDDSMSDTVRRTASDTPSQAPPQGPIAGLQSQLATLTQREQGLIQTVATKDDALRHYQHQVHHLQGVLAETQRVCAKFQTDCEALADKALTWKKKFEKLEVEHATLQTELQRTPRKVANSWAFPEVDAPPGSDDATFVESFEAEAIDRCEMPSLVVAAEPDHMPGHLREDDVHTTREPELQIQALRSEVARHMEDKRALEAKMRDLENELQRFKQHIVHLSNDHDEQVAELQEQLCSASADHDSGSNHADNTQRKYHHVRKQLAVARGVMRELQVQVSLRDALVQQQQAELKSSRKANEELEDKTRVLVALQERYDRLHAQLQRERAQRAAPSAPDTSHEFWQAQCRGVTATLKKTKAKHKAEISGLQLQMQIARREYAEVALANQESAHANQESAHLRQELDEAREAYARLRESSERQRVVRAGLRRRNFSLYRTVVAVTAARDKLANDAKQLELKFSTAKRAFDQVHSEGQVATANLATLQSTYDAMVEEFAERIQQCDAMVALHHTAILACMTPCS</sequence>
<feature type="region of interest" description="Disordered" evidence="2">
    <location>
        <begin position="1"/>
        <end position="48"/>
    </location>
</feature>
<dbReference type="EMBL" id="JNBR01000561">
    <property type="protein sequence ID" value="OQR91000.1"/>
    <property type="molecule type" value="Genomic_DNA"/>
</dbReference>
<dbReference type="AlphaFoldDB" id="A0A1V9YZN7"/>
<keyword evidence="4" id="KW-1185">Reference proteome</keyword>
<feature type="coiled-coil region" evidence="1">
    <location>
        <begin position="477"/>
        <end position="539"/>
    </location>
</feature>
<protein>
    <submittedName>
        <fullName evidence="3">Uncharacterized protein</fullName>
    </submittedName>
</protein>
<proteinExistence type="predicted"/>
<feature type="region of interest" description="Disordered" evidence="2">
    <location>
        <begin position="93"/>
        <end position="147"/>
    </location>
</feature>
<feature type="coiled-coil region" evidence="1">
    <location>
        <begin position="302"/>
        <end position="343"/>
    </location>
</feature>
<evidence type="ECO:0000313" key="3">
    <source>
        <dbReference type="EMBL" id="OQR91000.1"/>
    </source>
</evidence>
<evidence type="ECO:0000313" key="4">
    <source>
        <dbReference type="Proteomes" id="UP000243579"/>
    </source>
</evidence>
<name>A0A1V9YZN7_ACHHY</name>
<reference evidence="3 4" key="1">
    <citation type="journal article" date="2014" name="Genome Biol. Evol.">
        <title>The secreted proteins of Achlya hypogyna and Thraustotheca clavata identify the ancestral oomycete secretome and reveal gene acquisitions by horizontal gene transfer.</title>
        <authorList>
            <person name="Misner I."/>
            <person name="Blouin N."/>
            <person name="Leonard G."/>
            <person name="Richards T.A."/>
            <person name="Lane C.E."/>
        </authorList>
    </citation>
    <scope>NUCLEOTIDE SEQUENCE [LARGE SCALE GENOMIC DNA]</scope>
    <source>
        <strain evidence="3 4">ATCC 48635</strain>
    </source>
</reference>